<feature type="domain" description="AMP-dependent synthetase/ligase" evidence="4">
    <location>
        <begin position="28"/>
        <end position="385"/>
    </location>
</feature>
<evidence type="ECO:0000259" key="5">
    <source>
        <dbReference type="Pfam" id="PF13193"/>
    </source>
</evidence>
<comment type="similarity">
    <text evidence="1">Belongs to the ATP-dependent AMP-binding enzyme family.</text>
</comment>
<dbReference type="EMBL" id="ML119162">
    <property type="protein sequence ID" value="RPB08512.1"/>
    <property type="molecule type" value="Genomic_DNA"/>
</dbReference>
<evidence type="ECO:0000259" key="4">
    <source>
        <dbReference type="Pfam" id="PF00501"/>
    </source>
</evidence>
<evidence type="ECO:0000256" key="3">
    <source>
        <dbReference type="SAM" id="MobiDB-lite"/>
    </source>
</evidence>
<dbReference type="InParanoid" id="A0A3N4KGR5"/>
<dbReference type="InterPro" id="IPR045851">
    <property type="entry name" value="AMP-bd_C_sf"/>
</dbReference>
<evidence type="ECO:0000313" key="6">
    <source>
        <dbReference type="EMBL" id="RPB08512.1"/>
    </source>
</evidence>
<reference evidence="6 7" key="1">
    <citation type="journal article" date="2018" name="Nat. Ecol. Evol.">
        <title>Pezizomycetes genomes reveal the molecular basis of ectomycorrhizal truffle lifestyle.</title>
        <authorList>
            <person name="Murat C."/>
            <person name="Payen T."/>
            <person name="Noel B."/>
            <person name="Kuo A."/>
            <person name="Morin E."/>
            <person name="Chen J."/>
            <person name="Kohler A."/>
            <person name="Krizsan K."/>
            <person name="Balestrini R."/>
            <person name="Da Silva C."/>
            <person name="Montanini B."/>
            <person name="Hainaut M."/>
            <person name="Levati E."/>
            <person name="Barry K.W."/>
            <person name="Belfiori B."/>
            <person name="Cichocki N."/>
            <person name="Clum A."/>
            <person name="Dockter R.B."/>
            <person name="Fauchery L."/>
            <person name="Guy J."/>
            <person name="Iotti M."/>
            <person name="Le Tacon F."/>
            <person name="Lindquist E.A."/>
            <person name="Lipzen A."/>
            <person name="Malagnac F."/>
            <person name="Mello A."/>
            <person name="Molinier V."/>
            <person name="Miyauchi S."/>
            <person name="Poulain J."/>
            <person name="Riccioni C."/>
            <person name="Rubini A."/>
            <person name="Sitrit Y."/>
            <person name="Splivallo R."/>
            <person name="Traeger S."/>
            <person name="Wang M."/>
            <person name="Zifcakova L."/>
            <person name="Wipf D."/>
            <person name="Zambonelli A."/>
            <person name="Paolocci F."/>
            <person name="Nowrousian M."/>
            <person name="Ottonello S."/>
            <person name="Baldrian P."/>
            <person name="Spatafora J.W."/>
            <person name="Henrissat B."/>
            <person name="Nagy L.G."/>
            <person name="Aury J.M."/>
            <person name="Wincker P."/>
            <person name="Grigoriev I.V."/>
            <person name="Bonfante P."/>
            <person name="Martin F.M."/>
        </authorList>
    </citation>
    <scope>NUCLEOTIDE SEQUENCE [LARGE SCALE GENOMIC DNA]</scope>
    <source>
        <strain evidence="6 7">CCBAS932</strain>
    </source>
</reference>
<dbReference type="GO" id="GO:0016405">
    <property type="term" value="F:CoA-ligase activity"/>
    <property type="evidence" value="ECO:0007669"/>
    <property type="project" value="TreeGrafter"/>
</dbReference>
<dbReference type="Proteomes" id="UP000277580">
    <property type="component" value="Unassembled WGS sequence"/>
</dbReference>
<dbReference type="Pfam" id="PF00501">
    <property type="entry name" value="AMP-binding"/>
    <property type="match status" value="1"/>
</dbReference>
<dbReference type="PROSITE" id="PS00455">
    <property type="entry name" value="AMP_BINDING"/>
    <property type="match status" value="1"/>
</dbReference>
<accession>A0A3N4KGR5</accession>
<dbReference type="Pfam" id="PF13193">
    <property type="entry name" value="AMP-binding_C"/>
    <property type="match status" value="1"/>
</dbReference>
<evidence type="ECO:0000256" key="2">
    <source>
        <dbReference type="ARBA" id="ARBA00022598"/>
    </source>
</evidence>
<dbReference type="OrthoDB" id="6509636at2759"/>
<proteinExistence type="inferred from homology"/>
<dbReference type="Gene3D" id="3.30.300.30">
    <property type="match status" value="1"/>
</dbReference>
<dbReference type="PANTHER" id="PTHR24096:SF149">
    <property type="entry name" value="AMP-BINDING DOMAIN-CONTAINING PROTEIN-RELATED"/>
    <property type="match status" value="1"/>
</dbReference>
<keyword evidence="2" id="KW-0436">Ligase</keyword>
<dbReference type="AlphaFoldDB" id="A0A3N4KGR5"/>
<dbReference type="InterPro" id="IPR025110">
    <property type="entry name" value="AMP-bd_C"/>
</dbReference>
<evidence type="ECO:0000256" key="1">
    <source>
        <dbReference type="ARBA" id="ARBA00006432"/>
    </source>
</evidence>
<keyword evidence="7" id="KW-1185">Reference proteome</keyword>
<feature type="region of interest" description="Disordered" evidence="3">
    <location>
        <begin position="542"/>
        <end position="571"/>
    </location>
</feature>
<dbReference type="PANTHER" id="PTHR24096">
    <property type="entry name" value="LONG-CHAIN-FATTY-ACID--COA LIGASE"/>
    <property type="match status" value="1"/>
</dbReference>
<dbReference type="InterPro" id="IPR042099">
    <property type="entry name" value="ANL_N_sf"/>
</dbReference>
<feature type="domain" description="AMP-binding enzyme C-terminal" evidence="5">
    <location>
        <begin position="436"/>
        <end position="520"/>
    </location>
</feature>
<feature type="compositionally biased region" description="Basic and acidic residues" evidence="3">
    <location>
        <begin position="543"/>
        <end position="557"/>
    </location>
</feature>
<dbReference type="InterPro" id="IPR020845">
    <property type="entry name" value="AMP-binding_CS"/>
</dbReference>
<dbReference type="Gene3D" id="3.40.50.12780">
    <property type="entry name" value="N-terminal domain of ligase-like"/>
    <property type="match status" value="1"/>
</dbReference>
<dbReference type="SUPFAM" id="SSF56801">
    <property type="entry name" value="Acetyl-CoA synthetase-like"/>
    <property type="match status" value="1"/>
</dbReference>
<protein>
    <submittedName>
        <fullName evidence="6">Acetyl-CoA synthetase-like protein</fullName>
    </submittedName>
</protein>
<dbReference type="InterPro" id="IPR000873">
    <property type="entry name" value="AMP-dep_synth/lig_dom"/>
</dbReference>
<sequence length="571" mass="62826">MPIWTWLFDSPASTLTTFPRSKVCSFVDSTTRKSLNYNTVAEFSTYASTVLSRHHGLQPGETVCFFSHNTIWYPVAMFAALRSGGVISGASPSYTEDEMTFALKTVNAKYIFTVPGSVEIAVAAAARAGIPKDKIFLLEGMRAGYKTLKELVEVGRREQTQMPAFDLGGRDSGEVCAYLSFSSGTTGLPKAVMISHRNMIAQLIQVASEKASDVDKLIAALPFFHIVGLAFSLHLPIVQNCDLVLMRAFTFPSFLATIETFRIPEVTLAPPILLRLTRDPSVRSYDLSCVRRWHTGAAPLSRDLIRELARRFPEAGIKHGYGLTENCGGVTVTPVTGYGYENAHTVGKLLRSTSVRIVGERGQDLGPYRQGEIWCKGPQVTMGYLNASDATKNTFMEDGWLRTGDLGCMDEEGTLTITGRIKDLVKVKGISVSPAEIEELLMDHSAVEECAVVGVPDAVSGEAPRAFVVLKEEARARGETSVDEVGRQLVRMVREKKYRPKWLRGGVVFLEELPRNPSGKILRRVLVAMGDLAVVVEPEAQFEEERKGSGNELDRKNSMRAGWFGQEKAKL</sequence>
<organism evidence="6 7">
    <name type="scientific">Morchella conica CCBAS932</name>
    <dbReference type="NCBI Taxonomy" id="1392247"/>
    <lineage>
        <taxon>Eukaryota</taxon>
        <taxon>Fungi</taxon>
        <taxon>Dikarya</taxon>
        <taxon>Ascomycota</taxon>
        <taxon>Pezizomycotina</taxon>
        <taxon>Pezizomycetes</taxon>
        <taxon>Pezizales</taxon>
        <taxon>Morchellaceae</taxon>
        <taxon>Morchella</taxon>
    </lineage>
</organism>
<gene>
    <name evidence="6" type="ORF">P167DRAFT_567872</name>
</gene>
<name>A0A3N4KGR5_9PEZI</name>
<evidence type="ECO:0000313" key="7">
    <source>
        <dbReference type="Proteomes" id="UP000277580"/>
    </source>
</evidence>
<dbReference type="STRING" id="1392247.A0A3N4KGR5"/>